<evidence type="ECO:0000313" key="1">
    <source>
        <dbReference type="EMBL" id="QIE57625.1"/>
    </source>
</evidence>
<accession>A0A7M3T6J4</accession>
<dbReference type="EMBL" id="CP049056">
    <property type="protein sequence ID" value="QIE57625.1"/>
    <property type="molecule type" value="Genomic_DNA"/>
</dbReference>
<dbReference type="RefSeq" id="WP_165102883.1">
    <property type="nucleotide sequence ID" value="NZ_CP049056.1"/>
</dbReference>
<dbReference type="Proteomes" id="UP000503336">
    <property type="component" value="Chromosome"/>
</dbReference>
<sequence>MRFREKRDEWLLWLENDEHHAISKQILEMLWSDAVFRLINNSRKYAQKAGGGFATQSGVIASALTRGYLAEQLIAIRRLLEPANRQDAKQVISLRRLIDDLKAHRTILTREMFVCHDGLPFDGAAGFIEDNPPGGGDFWGDTSGPRAFVMSDVQHEYFDGMMDTPPETRDRDDTVGDTFFDAIEKTIRDAPFEQVQRYANKFLLHAADSINRTRTIDGVTLTDIWSCQKAILKVANRISIAIGSADIGAVPTPQFDVLENWSSPFAPEEAFEELLEAWRIENDEREGWTQEPLR</sequence>
<organism evidence="1 2">
    <name type="scientific">Pikeienuella piscinae</name>
    <dbReference type="NCBI Taxonomy" id="2748098"/>
    <lineage>
        <taxon>Bacteria</taxon>
        <taxon>Pseudomonadati</taxon>
        <taxon>Pseudomonadota</taxon>
        <taxon>Alphaproteobacteria</taxon>
        <taxon>Rhodobacterales</taxon>
        <taxon>Paracoccaceae</taxon>
        <taxon>Pikeienuella</taxon>
    </lineage>
</organism>
<gene>
    <name evidence="1" type="ORF">G5B40_20515</name>
</gene>
<proteinExistence type="predicted"/>
<evidence type="ECO:0000313" key="2">
    <source>
        <dbReference type="Proteomes" id="UP000503336"/>
    </source>
</evidence>
<name>A0A7M3T6J4_9RHOB</name>
<dbReference type="AlphaFoldDB" id="A0A7M3T6J4"/>
<reference evidence="1 2" key="1">
    <citation type="submission" date="2020-02" db="EMBL/GenBank/DDBJ databases">
        <title>complete genome sequence of Rhodobacteraceae bacterium.</title>
        <authorList>
            <person name="Park J."/>
            <person name="Kim Y.-S."/>
            <person name="Kim K.-H."/>
        </authorList>
    </citation>
    <scope>NUCLEOTIDE SEQUENCE [LARGE SCALE GENOMIC DNA]</scope>
    <source>
        <strain evidence="1 2">RR4-56</strain>
    </source>
</reference>
<evidence type="ECO:0008006" key="3">
    <source>
        <dbReference type="Google" id="ProtNLM"/>
    </source>
</evidence>
<dbReference type="KEGG" id="hdh:G5B40_20515"/>
<keyword evidence="2" id="KW-1185">Reference proteome</keyword>
<protein>
    <recommendedName>
        <fullName evidence="3">HEPN AbiU2-like domain-containing protein</fullName>
    </recommendedName>
</protein>